<evidence type="ECO:0008006" key="2">
    <source>
        <dbReference type="Google" id="ProtNLM"/>
    </source>
</evidence>
<protein>
    <recommendedName>
        <fullName evidence="2">Phosphoglycerate mutase</fullName>
    </recommendedName>
</protein>
<name>A0A7S2U494_9EUKA</name>
<dbReference type="PANTHER" id="PTHR48100:SF57">
    <property type="entry name" value="PHOSPHOGLYCERATE MUTASE"/>
    <property type="match status" value="1"/>
</dbReference>
<dbReference type="AlphaFoldDB" id="A0A7S2U494"/>
<dbReference type="PROSITE" id="PS00175">
    <property type="entry name" value="PG_MUTASE"/>
    <property type="match status" value="1"/>
</dbReference>
<gene>
    <name evidence="1" type="ORF">LSP00402_LOCUS22993</name>
</gene>
<dbReference type="Pfam" id="PF00300">
    <property type="entry name" value="His_Phos_1"/>
    <property type="match status" value="1"/>
</dbReference>
<dbReference type="InterPro" id="IPR050275">
    <property type="entry name" value="PGM_Phosphatase"/>
</dbReference>
<evidence type="ECO:0000313" key="1">
    <source>
        <dbReference type="EMBL" id="CAD9778976.1"/>
    </source>
</evidence>
<reference evidence="1" key="1">
    <citation type="submission" date="2021-01" db="EMBL/GenBank/DDBJ databases">
        <authorList>
            <person name="Corre E."/>
            <person name="Pelletier E."/>
            <person name="Niang G."/>
            <person name="Scheremetjew M."/>
            <person name="Finn R."/>
            <person name="Kale V."/>
            <person name="Holt S."/>
            <person name="Cochrane G."/>
            <person name="Meng A."/>
            <person name="Brown T."/>
            <person name="Cohen L."/>
        </authorList>
    </citation>
    <scope>NUCLEOTIDE SEQUENCE</scope>
    <source>
        <strain evidence="1">CCMP622</strain>
    </source>
</reference>
<dbReference type="SUPFAM" id="SSF53254">
    <property type="entry name" value="Phosphoglycerate mutase-like"/>
    <property type="match status" value="1"/>
</dbReference>
<dbReference type="GO" id="GO:0005737">
    <property type="term" value="C:cytoplasm"/>
    <property type="evidence" value="ECO:0007669"/>
    <property type="project" value="TreeGrafter"/>
</dbReference>
<accession>A0A7S2U494</accession>
<dbReference type="EMBL" id="HBHP01037491">
    <property type="protein sequence ID" value="CAD9778976.1"/>
    <property type="molecule type" value="Transcribed_RNA"/>
</dbReference>
<dbReference type="InterPro" id="IPR013078">
    <property type="entry name" value="His_Pase_superF_clade-1"/>
</dbReference>
<dbReference type="CDD" id="cd07067">
    <property type="entry name" value="HP_PGM_like"/>
    <property type="match status" value="1"/>
</dbReference>
<dbReference type="PANTHER" id="PTHR48100">
    <property type="entry name" value="BROAD-SPECIFICITY PHOSPHATASE YOR283W-RELATED"/>
    <property type="match status" value="1"/>
</dbReference>
<dbReference type="Gene3D" id="3.40.50.1240">
    <property type="entry name" value="Phosphoglycerate mutase-like"/>
    <property type="match status" value="1"/>
</dbReference>
<dbReference type="InterPro" id="IPR001345">
    <property type="entry name" value="PG/BPGM_mutase_AS"/>
</dbReference>
<dbReference type="InterPro" id="IPR029033">
    <property type="entry name" value="His_PPase_superfam"/>
</dbReference>
<organism evidence="1">
    <name type="scientific">Lotharella oceanica</name>
    <dbReference type="NCBI Taxonomy" id="641309"/>
    <lineage>
        <taxon>Eukaryota</taxon>
        <taxon>Sar</taxon>
        <taxon>Rhizaria</taxon>
        <taxon>Cercozoa</taxon>
        <taxon>Chlorarachniophyceae</taxon>
        <taxon>Lotharella</taxon>
    </lineage>
</organism>
<proteinExistence type="predicted"/>
<dbReference type="SMART" id="SM00855">
    <property type="entry name" value="PGAM"/>
    <property type="match status" value="1"/>
</dbReference>
<dbReference type="GO" id="GO:0016791">
    <property type="term" value="F:phosphatase activity"/>
    <property type="evidence" value="ECO:0007669"/>
    <property type="project" value="TreeGrafter"/>
</dbReference>
<sequence length="239" mass="27548">MAEVRSRVFRRAQGRRSAACAATPDDKNLILIRHGETEMNSYLHKNPYMGNGFKDPGFYDTILNQNGIAQAKALNDKLRRQLLTESGCEVDVVMVSPLTRTLQTADFAFHGFDDTPRIVNPMIREKLWLASDVGSPPSKLSKRFPHYDFTVLDDYWWYEGECRSPLEDWQIVREEPNHKFVARLEAFRKDLMQRPESTIAVVAHWGVLNAMTGRDFRNCESYRCTLSTLRKKFRAPGES</sequence>